<sequence>MIQDMVHHARRIGRPVYRRPYPEHFDQEEFPRGFKVPDFALFSGDGLQSTVEHIGRFTAQCAEIGHREALKLRLFSSTLTGAAFSWYIKLLQNSVPNWQVMEQVFHRQFYRQEPEVSMADLAKISHKPSEWVDRYEAVLKEEQQKGRPTFYRDSTKPSGSRTTSVHVVDIEDIDSEERGDEVCFEEEEESARVNLAKIVAKKPYVCKGLFKASKDQRPTTAPMCKFSGTS</sequence>
<dbReference type="AlphaFoldDB" id="A0AAD4V247"/>
<name>A0AAD4V247_PRUDU</name>
<organism evidence="2 3">
    <name type="scientific">Prunus dulcis</name>
    <name type="common">Almond</name>
    <name type="synonym">Amygdalus dulcis</name>
    <dbReference type="NCBI Taxonomy" id="3755"/>
    <lineage>
        <taxon>Eukaryota</taxon>
        <taxon>Viridiplantae</taxon>
        <taxon>Streptophyta</taxon>
        <taxon>Embryophyta</taxon>
        <taxon>Tracheophyta</taxon>
        <taxon>Spermatophyta</taxon>
        <taxon>Magnoliopsida</taxon>
        <taxon>eudicotyledons</taxon>
        <taxon>Gunneridae</taxon>
        <taxon>Pentapetalae</taxon>
        <taxon>rosids</taxon>
        <taxon>fabids</taxon>
        <taxon>Rosales</taxon>
        <taxon>Rosaceae</taxon>
        <taxon>Amygdaloideae</taxon>
        <taxon>Amygdaleae</taxon>
        <taxon>Prunus</taxon>
    </lineage>
</organism>
<dbReference type="Proteomes" id="UP001054821">
    <property type="component" value="Chromosome 7"/>
</dbReference>
<evidence type="ECO:0000313" key="3">
    <source>
        <dbReference type="Proteomes" id="UP001054821"/>
    </source>
</evidence>
<feature type="domain" description="Retrotransposon gag" evidence="1">
    <location>
        <begin position="73"/>
        <end position="141"/>
    </location>
</feature>
<reference evidence="2 3" key="1">
    <citation type="journal article" date="2022" name="G3 (Bethesda)">
        <title>Whole-genome sequence and methylome profiling of the almond [Prunus dulcis (Mill.) D.A. Webb] cultivar 'Nonpareil'.</title>
        <authorList>
            <person name="D'Amico-Willman K.M."/>
            <person name="Ouma W.Z."/>
            <person name="Meulia T."/>
            <person name="Sideli G.M."/>
            <person name="Gradziel T.M."/>
            <person name="Fresnedo-Ramirez J."/>
        </authorList>
    </citation>
    <scope>NUCLEOTIDE SEQUENCE [LARGE SCALE GENOMIC DNA]</scope>
    <source>
        <strain evidence="2">Clone GOH B32 T37-40</strain>
    </source>
</reference>
<evidence type="ECO:0000313" key="2">
    <source>
        <dbReference type="EMBL" id="KAI5317069.1"/>
    </source>
</evidence>
<comment type="caution">
    <text evidence="2">The sequence shown here is derived from an EMBL/GenBank/DDBJ whole genome shotgun (WGS) entry which is preliminary data.</text>
</comment>
<proteinExistence type="predicted"/>
<evidence type="ECO:0000259" key="1">
    <source>
        <dbReference type="Pfam" id="PF03732"/>
    </source>
</evidence>
<dbReference type="EMBL" id="JAJFAZ020000007">
    <property type="protein sequence ID" value="KAI5317069.1"/>
    <property type="molecule type" value="Genomic_DNA"/>
</dbReference>
<protein>
    <recommendedName>
        <fullName evidence="1">Retrotransposon gag domain-containing protein</fullName>
    </recommendedName>
</protein>
<gene>
    <name evidence="2" type="ORF">L3X38_036776</name>
</gene>
<dbReference type="PANTHER" id="PTHR33223:SF6">
    <property type="entry name" value="CCHC-TYPE DOMAIN-CONTAINING PROTEIN"/>
    <property type="match status" value="1"/>
</dbReference>
<dbReference type="PANTHER" id="PTHR33223">
    <property type="entry name" value="CCHC-TYPE DOMAIN-CONTAINING PROTEIN"/>
    <property type="match status" value="1"/>
</dbReference>
<keyword evidence="3" id="KW-1185">Reference proteome</keyword>
<dbReference type="Pfam" id="PF03732">
    <property type="entry name" value="Retrotrans_gag"/>
    <property type="match status" value="1"/>
</dbReference>
<accession>A0AAD4V247</accession>
<dbReference type="InterPro" id="IPR005162">
    <property type="entry name" value="Retrotrans_gag_dom"/>
</dbReference>